<dbReference type="PIRSF" id="PIRSF001357">
    <property type="entry name" value="DeoC"/>
    <property type="match status" value="1"/>
</dbReference>
<dbReference type="PANTHER" id="PTHR10889">
    <property type="entry name" value="DEOXYRIBOSE-PHOSPHATE ALDOLASE"/>
    <property type="match status" value="1"/>
</dbReference>
<dbReference type="SMART" id="SM01133">
    <property type="entry name" value="DeoC"/>
    <property type="match status" value="1"/>
</dbReference>
<sequence>MKPTKKASEMSAKELARYIDQSVLKPEFTQEEIKKYIQEGIDYGCITVCVNPSSVDMAAKMCKGTDTKVCPVCDFPFGTSTTESKVAQAELILSNYADDILELDIVANYGWIRSGMWDEVTADIKAVADVCHKYNVELKVIFETDALTMDEVRKSCECAVAAGADFVKTSTGFLTGIEAHGASYEVIQVMMDAVDGKAKVKGSGCIRTREHFLKLIDMGIDRMGIGYKSTPVVLNVDGAKETKDSY</sequence>
<dbReference type="EMBL" id="JAUSUR010000003">
    <property type="protein sequence ID" value="MDQ0361255.1"/>
    <property type="molecule type" value="Genomic_DNA"/>
</dbReference>
<comment type="function">
    <text evidence="6">Catalyzes a reversible aldol reaction between acetaldehyde and D-glyceraldehyde 3-phosphate to generate 2-deoxy-D-ribose 5-phosphate.</text>
</comment>
<comment type="subcellular location">
    <subcellularLocation>
        <location evidence="6">Cytoplasm</location>
    </subcellularLocation>
</comment>
<dbReference type="CDD" id="cd00959">
    <property type="entry name" value="DeoC"/>
    <property type="match status" value="1"/>
</dbReference>
<evidence type="ECO:0000256" key="6">
    <source>
        <dbReference type="HAMAP-Rule" id="MF_00114"/>
    </source>
</evidence>
<dbReference type="InterPro" id="IPR011343">
    <property type="entry name" value="DeoC"/>
</dbReference>
<reference evidence="7 8" key="1">
    <citation type="submission" date="2023-07" db="EMBL/GenBank/DDBJ databases">
        <title>Genomic Encyclopedia of Type Strains, Phase IV (KMG-IV): sequencing the most valuable type-strain genomes for metagenomic binning, comparative biology and taxonomic classification.</title>
        <authorList>
            <person name="Goeker M."/>
        </authorList>
    </citation>
    <scope>NUCLEOTIDE SEQUENCE [LARGE SCALE GENOMIC DNA]</scope>
    <source>
        <strain evidence="7 8">DSM 16784</strain>
    </source>
</reference>
<dbReference type="PANTHER" id="PTHR10889:SF1">
    <property type="entry name" value="DEOXYRIBOSE-PHOSPHATE ALDOLASE"/>
    <property type="match status" value="1"/>
</dbReference>
<dbReference type="Gene3D" id="3.20.20.70">
    <property type="entry name" value="Aldolase class I"/>
    <property type="match status" value="1"/>
</dbReference>
<feature type="active site" description="Proton donor/acceptor" evidence="6">
    <location>
        <position position="201"/>
    </location>
</feature>
<dbReference type="InterPro" id="IPR002915">
    <property type="entry name" value="DeoC/FbaB/LacD_aldolase"/>
</dbReference>
<evidence type="ECO:0000256" key="2">
    <source>
        <dbReference type="ARBA" id="ARBA00022490"/>
    </source>
</evidence>
<evidence type="ECO:0000313" key="8">
    <source>
        <dbReference type="Proteomes" id="UP001230220"/>
    </source>
</evidence>
<evidence type="ECO:0000256" key="1">
    <source>
        <dbReference type="ARBA" id="ARBA00010936"/>
    </source>
</evidence>
<comment type="catalytic activity">
    <reaction evidence="5 6">
        <text>2-deoxy-D-ribose 5-phosphate = D-glyceraldehyde 3-phosphate + acetaldehyde</text>
        <dbReference type="Rhea" id="RHEA:12821"/>
        <dbReference type="ChEBI" id="CHEBI:15343"/>
        <dbReference type="ChEBI" id="CHEBI:59776"/>
        <dbReference type="ChEBI" id="CHEBI:62877"/>
        <dbReference type="EC" id="4.1.2.4"/>
    </reaction>
</comment>
<feature type="active site" description="Proton donor/acceptor" evidence="6">
    <location>
        <position position="104"/>
    </location>
</feature>
<gene>
    <name evidence="6" type="primary">deoC</name>
    <name evidence="7" type="ORF">J2S15_002002</name>
</gene>
<organism evidence="7 8">
    <name type="scientific">Breznakia pachnodae</name>
    <dbReference type="NCBI Taxonomy" id="265178"/>
    <lineage>
        <taxon>Bacteria</taxon>
        <taxon>Bacillati</taxon>
        <taxon>Bacillota</taxon>
        <taxon>Erysipelotrichia</taxon>
        <taxon>Erysipelotrichales</taxon>
        <taxon>Erysipelotrichaceae</taxon>
        <taxon>Breznakia</taxon>
    </lineage>
</organism>
<dbReference type="HAMAP" id="MF_00114">
    <property type="entry name" value="DeoC_type1"/>
    <property type="match status" value="1"/>
</dbReference>
<accession>A0ABU0E2Y8</accession>
<comment type="pathway">
    <text evidence="6">Carbohydrate degradation; 2-deoxy-D-ribose 1-phosphate degradation; D-glyceraldehyde 3-phosphate and acetaldehyde from 2-deoxy-alpha-D-ribose 1-phosphate: step 2/2.</text>
</comment>
<comment type="caution">
    <text evidence="7">The sequence shown here is derived from an EMBL/GenBank/DDBJ whole genome shotgun (WGS) entry which is preliminary data.</text>
</comment>
<keyword evidence="8" id="KW-1185">Reference proteome</keyword>
<evidence type="ECO:0000313" key="7">
    <source>
        <dbReference type="EMBL" id="MDQ0361255.1"/>
    </source>
</evidence>
<evidence type="ECO:0000256" key="5">
    <source>
        <dbReference type="ARBA" id="ARBA00048791"/>
    </source>
</evidence>
<dbReference type="Pfam" id="PF01791">
    <property type="entry name" value="DeoC"/>
    <property type="match status" value="1"/>
</dbReference>
<dbReference type="RefSeq" id="WP_307407823.1">
    <property type="nucleotide sequence ID" value="NZ_JAUSUR010000003.1"/>
</dbReference>
<name>A0ABU0E2Y8_9FIRM</name>
<comment type="similarity">
    <text evidence="1 6">Belongs to the DeoC/FbaB aldolase family. DeoC type 1 subfamily.</text>
</comment>
<evidence type="ECO:0000256" key="4">
    <source>
        <dbReference type="ARBA" id="ARBA00023270"/>
    </source>
</evidence>
<dbReference type="InterPro" id="IPR028581">
    <property type="entry name" value="DeoC_typeI"/>
</dbReference>
<dbReference type="Proteomes" id="UP001230220">
    <property type="component" value="Unassembled WGS sequence"/>
</dbReference>
<keyword evidence="3 6" id="KW-0456">Lyase</keyword>
<evidence type="ECO:0000256" key="3">
    <source>
        <dbReference type="ARBA" id="ARBA00023239"/>
    </source>
</evidence>
<dbReference type="NCBIfam" id="TIGR00126">
    <property type="entry name" value="deoC"/>
    <property type="match status" value="1"/>
</dbReference>
<protein>
    <recommendedName>
        <fullName evidence="6">Deoxyribose-phosphate aldolase</fullName>
        <shortName evidence="6">DERA</shortName>
        <ecNumber evidence="6">4.1.2.4</ecNumber>
    </recommendedName>
    <alternativeName>
        <fullName evidence="6">2-deoxy-D-ribose 5-phosphate aldolase</fullName>
    </alternativeName>
    <alternativeName>
        <fullName evidence="6">Phosphodeoxyriboaldolase</fullName>
        <shortName evidence="6">Deoxyriboaldolase</shortName>
    </alternativeName>
</protein>
<keyword evidence="4 6" id="KW-0704">Schiff base</keyword>
<dbReference type="SUPFAM" id="SSF51569">
    <property type="entry name" value="Aldolase"/>
    <property type="match status" value="1"/>
</dbReference>
<keyword evidence="2 6" id="KW-0963">Cytoplasm</keyword>
<dbReference type="EC" id="4.1.2.4" evidence="6"/>
<feature type="active site" description="Schiff-base intermediate with acetaldehyde" evidence="6">
    <location>
        <position position="168"/>
    </location>
</feature>
<dbReference type="GO" id="GO:0004139">
    <property type="term" value="F:deoxyribose-phosphate aldolase activity"/>
    <property type="evidence" value="ECO:0007669"/>
    <property type="project" value="UniProtKB-EC"/>
</dbReference>
<proteinExistence type="inferred from homology"/>
<dbReference type="InterPro" id="IPR013785">
    <property type="entry name" value="Aldolase_TIM"/>
</dbReference>